<feature type="transmembrane region" description="Helical" evidence="1">
    <location>
        <begin position="109"/>
        <end position="130"/>
    </location>
</feature>
<sequence length="438" mass="48173">MISLIMIPGAAFLLARGQRSTAFTNALILYGVFVAIGVAVTANTSIIGSDWMHPYLGGSDGEGYFEQAQILVQDGITNFQALIRSNYLGYQLILAILFLIFSPTLLTGLIANAIFLLLAITCLYRATLLLTSSPKAAFLASLACMLTTPHIFYSLVLLKEPALSLAFALILLSITKMFREDRVGVGAIAYAVVALGLIISMRATALMFIVILFAFIGTQLLKKRAHLLIVFLGVLVVIAPFARQFTIYELDSNFLVSSVTENNVITARFGQGDLDLTGIAGQVIGYYILLPFAAKILLFPIPAAVQVLLPFDVWSSQFVDDLPATFFFRNLNILWFGIVLPWLLFAVLRIRQVTTPLLTRLLLAGLVYFLVIAVIYGGLIPRYGGQALFFIYPSIGYWWARSQREVAVANASTRFFLHYYATFAAAALAYLALHFLRG</sequence>
<feature type="transmembrane region" description="Helical" evidence="1">
    <location>
        <begin position="383"/>
        <end position="400"/>
    </location>
</feature>
<feature type="transmembrane region" description="Helical" evidence="1">
    <location>
        <begin position="331"/>
        <end position="350"/>
    </location>
</feature>
<proteinExistence type="predicted"/>
<name>A0A4S1WW33_9SPHN</name>
<feature type="transmembrane region" description="Helical" evidence="1">
    <location>
        <begin position="190"/>
        <end position="218"/>
    </location>
</feature>
<evidence type="ECO:0000313" key="3">
    <source>
        <dbReference type="Proteomes" id="UP000309848"/>
    </source>
</evidence>
<dbReference type="RefSeq" id="WP_135983092.1">
    <property type="nucleotide sequence ID" value="NZ_JAASQM010000001.1"/>
</dbReference>
<dbReference type="EMBL" id="SRXU01000001">
    <property type="protein sequence ID" value="TGX46480.1"/>
    <property type="molecule type" value="Genomic_DNA"/>
</dbReference>
<feature type="transmembrane region" description="Helical" evidence="1">
    <location>
        <begin position="286"/>
        <end position="311"/>
    </location>
</feature>
<feature type="transmembrane region" description="Helical" evidence="1">
    <location>
        <begin position="87"/>
        <end position="103"/>
    </location>
</feature>
<keyword evidence="1" id="KW-0812">Transmembrane</keyword>
<dbReference type="Proteomes" id="UP000309848">
    <property type="component" value="Unassembled WGS sequence"/>
</dbReference>
<feature type="transmembrane region" description="Helical" evidence="1">
    <location>
        <begin position="357"/>
        <end position="377"/>
    </location>
</feature>
<feature type="transmembrane region" description="Helical" evidence="1">
    <location>
        <begin position="224"/>
        <end position="242"/>
    </location>
</feature>
<reference evidence="2 3" key="1">
    <citation type="submission" date="2019-04" db="EMBL/GenBank/DDBJ databases">
        <title>Sphingomonas psychrotolerans sp. nov., isolated from soil in the Tianshan Mountains, Xinjiang, China.</title>
        <authorList>
            <person name="Luo Y."/>
            <person name="Sheng H."/>
        </authorList>
    </citation>
    <scope>NUCLEOTIDE SEQUENCE [LARGE SCALE GENOMIC DNA]</scope>
    <source>
        <strain evidence="2 3">KIS18-15</strain>
    </source>
</reference>
<comment type="caution">
    <text evidence="2">The sequence shown here is derived from an EMBL/GenBank/DDBJ whole genome shotgun (WGS) entry which is preliminary data.</text>
</comment>
<keyword evidence="1" id="KW-1133">Transmembrane helix</keyword>
<gene>
    <name evidence="2" type="ORF">E5A74_04855</name>
</gene>
<feature type="transmembrane region" description="Helical" evidence="1">
    <location>
        <begin position="162"/>
        <end position="178"/>
    </location>
</feature>
<feature type="transmembrane region" description="Helical" evidence="1">
    <location>
        <begin position="416"/>
        <end position="436"/>
    </location>
</feature>
<keyword evidence="1" id="KW-0472">Membrane</keyword>
<organism evidence="2 3">
    <name type="scientific">Sphingomonas naasensis</name>
    <dbReference type="NCBI Taxonomy" id="1344951"/>
    <lineage>
        <taxon>Bacteria</taxon>
        <taxon>Pseudomonadati</taxon>
        <taxon>Pseudomonadota</taxon>
        <taxon>Alphaproteobacteria</taxon>
        <taxon>Sphingomonadales</taxon>
        <taxon>Sphingomonadaceae</taxon>
        <taxon>Sphingomonas</taxon>
    </lineage>
</organism>
<keyword evidence="3" id="KW-1185">Reference proteome</keyword>
<protein>
    <submittedName>
        <fullName evidence="2">Uncharacterized protein</fullName>
    </submittedName>
</protein>
<feature type="transmembrane region" description="Helical" evidence="1">
    <location>
        <begin position="27"/>
        <end position="47"/>
    </location>
</feature>
<evidence type="ECO:0000313" key="2">
    <source>
        <dbReference type="EMBL" id="TGX46480.1"/>
    </source>
</evidence>
<dbReference type="AlphaFoldDB" id="A0A4S1WW33"/>
<evidence type="ECO:0000256" key="1">
    <source>
        <dbReference type="SAM" id="Phobius"/>
    </source>
</evidence>
<accession>A0A4S1WW33</accession>